<dbReference type="KEGG" id="amog:QRX60_41705"/>
<protein>
    <submittedName>
        <fullName evidence="2">Uncharacterized protein</fullName>
    </submittedName>
</protein>
<gene>
    <name evidence="2" type="ORF">QRX60_41705</name>
</gene>
<dbReference type="EMBL" id="CP127295">
    <property type="protein sequence ID" value="WIY00510.1"/>
    <property type="molecule type" value="Genomic_DNA"/>
</dbReference>
<dbReference type="Proteomes" id="UP001239397">
    <property type="component" value="Chromosome"/>
</dbReference>
<organism evidence="2 3">
    <name type="scientific">Amycolatopsis mongoliensis</name>
    <dbReference type="NCBI Taxonomy" id="715475"/>
    <lineage>
        <taxon>Bacteria</taxon>
        <taxon>Bacillati</taxon>
        <taxon>Actinomycetota</taxon>
        <taxon>Actinomycetes</taxon>
        <taxon>Pseudonocardiales</taxon>
        <taxon>Pseudonocardiaceae</taxon>
        <taxon>Amycolatopsis</taxon>
    </lineage>
</organism>
<evidence type="ECO:0000313" key="2">
    <source>
        <dbReference type="EMBL" id="WIY00510.1"/>
    </source>
</evidence>
<evidence type="ECO:0000313" key="3">
    <source>
        <dbReference type="Proteomes" id="UP001239397"/>
    </source>
</evidence>
<evidence type="ECO:0000256" key="1">
    <source>
        <dbReference type="SAM" id="MobiDB-lite"/>
    </source>
</evidence>
<reference evidence="2 3" key="1">
    <citation type="submission" date="2023-06" db="EMBL/GenBank/DDBJ databases">
        <authorList>
            <person name="Oyuntsetseg B."/>
            <person name="Kim S.B."/>
        </authorList>
    </citation>
    <scope>NUCLEOTIDE SEQUENCE [LARGE SCALE GENOMIC DNA]</scope>
    <source>
        <strain evidence="2 3">4-36</strain>
    </source>
</reference>
<proteinExistence type="predicted"/>
<dbReference type="RefSeq" id="WP_285996976.1">
    <property type="nucleotide sequence ID" value="NZ_CP127295.1"/>
</dbReference>
<name>A0A9Y2NJW5_9PSEU</name>
<sequence>MTEMWRTAPEDVRTIEVRVYQDGRLLLRQLCESDEEANSVVDHWSEVEGVTCEVDDLAFRHRQTDILEPTPADFPDEDAGPAVPR</sequence>
<keyword evidence="3" id="KW-1185">Reference proteome</keyword>
<dbReference type="AlphaFoldDB" id="A0A9Y2NJW5"/>
<feature type="region of interest" description="Disordered" evidence="1">
    <location>
        <begin position="66"/>
        <end position="85"/>
    </location>
</feature>
<accession>A0A9Y2NJW5</accession>